<evidence type="ECO:0000313" key="9">
    <source>
        <dbReference type="Proteomes" id="UP001497525"/>
    </source>
</evidence>
<evidence type="ECO:0008006" key="10">
    <source>
        <dbReference type="Google" id="ProtNLM"/>
    </source>
</evidence>
<dbReference type="PANTHER" id="PTHR23019:SF0">
    <property type="entry name" value="NUCLEAR PORE MEMBRANE GLYCOPROTEIN 210"/>
    <property type="match status" value="1"/>
</dbReference>
<dbReference type="InterPro" id="IPR055098">
    <property type="entry name" value="Ig_NUP210_3rd"/>
</dbReference>
<evidence type="ECO:0000256" key="2">
    <source>
        <dbReference type="SAM" id="Phobius"/>
    </source>
</evidence>
<feature type="domain" description="NUP210 Ig-like" evidence="5">
    <location>
        <begin position="17"/>
        <end position="125"/>
    </location>
</feature>
<dbReference type="InterPro" id="IPR055097">
    <property type="entry name" value="Ig_NUP210_2nd"/>
</dbReference>
<name>A0AAV2TTZ3_CALDB</name>
<dbReference type="InterPro" id="IPR055099">
    <property type="entry name" value="Ig_NUP210_7th"/>
</dbReference>
<feature type="domain" description="NUP210 Ig-like" evidence="3">
    <location>
        <begin position="640"/>
        <end position="771"/>
    </location>
</feature>
<dbReference type="InterPro" id="IPR056897">
    <property type="entry name" value="Ig_NUP210_4th"/>
</dbReference>
<dbReference type="Pfam" id="PF22969">
    <property type="entry name" value="Ig_NUP210_2nd"/>
    <property type="match status" value="1"/>
</dbReference>
<evidence type="ECO:0000259" key="6">
    <source>
        <dbReference type="Pfam" id="PF24991"/>
    </source>
</evidence>
<feature type="domain" description="NUP210 Ig-like" evidence="7">
    <location>
        <begin position="1349"/>
        <end position="1425"/>
    </location>
</feature>
<dbReference type="Pfam" id="PF26181">
    <property type="entry name" value="Ig_NUP210_13th"/>
    <property type="match status" value="1"/>
</dbReference>
<feature type="domain" description="NUP210 fourth Ig-like" evidence="6">
    <location>
        <begin position="293"/>
        <end position="367"/>
    </location>
</feature>
<keyword evidence="2" id="KW-0812">Transmembrane</keyword>
<dbReference type="InterPro" id="IPR045197">
    <property type="entry name" value="NUP210-like"/>
</dbReference>
<proteinExistence type="predicted"/>
<reference evidence="8" key="1">
    <citation type="submission" date="2024-06" db="EMBL/GenBank/DDBJ databases">
        <authorList>
            <person name="Liu X."/>
            <person name="Lenzi L."/>
            <person name="Haldenby T S."/>
            <person name="Uol C."/>
        </authorList>
    </citation>
    <scope>NUCLEOTIDE SEQUENCE</scope>
</reference>
<feature type="domain" description="NUP210 Ig-like" evidence="4">
    <location>
        <begin position="135"/>
        <end position="212"/>
    </location>
</feature>
<evidence type="ECO:0000256" key="1">
    <source>
        <dbReference type="SAM" id="MobiDB-lite"/>
    </source>
</evidence>
<dbReference type="Pfam" id="PF24991">
    <property type="entry name" value="Ig_NUP210_4th"/>
    <property type="match status" value="1"/>
</dbReference>
<comment type="caution">
    <text evidence="8">The sequence shown here is derived from an EMBL/GenBank/DDBJ whole genome shotgun (WGS) entry which is preliminary data.</text>
</comment>
<dbReference type="Pfam" id="PF22963">
    <property type="entry name" value="Ig_NUP210_3rd"/>
    <property type="match status" value="1"/>
</dbReference>
<sequence length="2362" mass="256438">MKCDVIVDSIHRIEIGTTTQELYLHNTPESLVVIAYDEYGNTFSSLEGIPFEWRIHDDAHSRSNDGHSVLRFLAWTESEYVSPKSVTVLERKGAQGFTQLVSGLRTGSAVVTASLQEPVYAAVPPAQVRLIVMANAQLSPAIAYLMPHARLDLHVHVVQQGADEEIKMPSSQYHLQVNDTSLVTLDSDDGCTITARSIGQTEVILLDRNVEEALENLGEVVRMESQSDDLLRIPKRLRPASILHVVEPAYLGFSLTKMKVITGSNLCQRAASISSTLLTSQLSQADPSSHVSNWVMEVGEQYTVTVQIYDKNGHRIHPSDNLRLQLSFPQDKLEILESTSNQTFMVIRSVSAGHAAMEAILIGHVDKDDQLVPLLQSPLRGTQDIEVYSSIQIQPSVVLLPWSSAENETSKFITGYSLSASGGSGHFAWIALSSPLDLTESQSSHLDEGQSKAVTITESGEVYASTVGEAVVVAYMPSNPLICGTARVIIGPPAAIKFIAGPSEVIVRQGLTPDSRTLAELIDENVTRSADSGILAKNQNVLTVGLAVLDALGRSRLPPRRKINADVQPSVLSECVRFRLIGLHAGSTEIEASYDPTGVKQLNLTSATESKQPDDTRSSFLLKARFFVAAYQEIVFINPSSSVTHVAVGSTRTFFVAHGPHPWPLEPSSHFVRIVSESEAQDPTKAASRSAVLPVVTREPKVIRGEVHSSNSSYSSSMHSFISPEGKSHLLTFSMRCKDSGIFNFLVQVGNRPTLSNPVPILMSSKFTMKCDIPTSLRLLLHQSVPTVFGDASPCPSTPNVSDTEISDEAIVPNTVPSLVSLVISGSDGRELEAVDSLTLSVLLVHNDPTSLAGSDLRSKLVLDASPPVQFPTDTMQSSSPHPYRPYFIFHPSEPGVSSGRLMVHASAKAHASFFSKSFNMPDLFADLPIRFADPVQISPMGRLRLFNHPKAELYISLVGGSGHFHLTSTSPSSTSGGMLTIREVDSPASNREYKTIRRVYRVLGQHIGQSIIHVVDACFPALPTTAQSFTPTAIQPYEVRIPVDVVGLGSLHLQVADRIQLGNEVTAIINAVDTGGVILPLNATRHLHLTIHQDSYGILEVSNMGPSSNIQWTVDPTSGLGVAQFKVRGLNLGSSSLAISTKLDGRTVRSNTVELQVFAPLSLSPCNFNLLLGAEYELHTNGGPQPAVVNFRVVSKHPSLTSLTILKTTTNGVLVRATGTPGVAELHAHSIGLSLPSNGSELSSQSLTTSETTCSISVVRLSGIRIGCPLASSKEVSLHAPISTTSSPTLNNNLDSNDDRFMVACGSDQDTGCGNVPLWAEGIAFSDLPKESEFSTKGDLSHEPLFVTPLAMAGVVPPLRFTWRLSPPEPNSVARLRYHLDGFNVEPREIHTASGMSLVGLSPGHVTVHLMVESTESDAGQLFGGHRIQRFQASLNLVILPHLSLPAPLPEARQLLMSPNSQFQLKPNDNSIFDSYTQYSLLNGSPNQSNVNSAVSIDSNGIIHTNALCSHGSNAPDCHSVIRITSWPKEQTKSSDKKGNELVTQTALVDVIVKPPRYVSTRPATPSFEFYVHSLGLPVGGPYNQEISYHDELGRRFDAVADDYFRIGLHLHRTDLLEVKLHSNAANNLPRSTEASRQGSKRTALRSVQASTLLSIRVLPVPLEESDDSLLGYGLRSDSVAVLRMVSLRNELDLRPIYLSMPYGGELEAMRLPPLVVSEWTCLPKLTEKGQWSSSNPSIMWVDPVNRFLLARREGKAYLMYKVGVPADNPKSSSNASGSNEFTLDPLTYLSNIIVSPLLSQVNSVSVGTRARLVPVDLDNNALQPDPAVLPILSNGPTTLSSGSTVLRFLIQLTGFEGKTDDTSCSIRSEQSRHILPSIAPIDCVARLQSGDKSSNFTTYQSNSLPSWLNFLILWNHNETIQSMLETESPTLPLEQLVTASLELLSPLSSFYKAAVRWQCSVRLSPSWQQWIDLIGLILEPQTRIVLELTHSPGPQKASEVLARSEILPLPGFQVIIPSSLPIDSEAAISVAQNPVYFLWVSNAKQVLHRFLIFLPPSTAKALSSGVLGPDRLVARSKSPGILEIPSPPRPIYSLVEVTQLLSEYVSTLSSAQAAATFSHLPQSTRKAIALWRSIAMEQIQSIENEEAITSNGHVVKENLLWVVDLKANPGSAAIDTVVDVVISLRQTGAQHVTVSVHVQMPSITQLMGTAEDDSNTKYPAVGFSWIHLLALLLITLLIAIVIHVLFRSAILVSTSTGTGKLPPVVSPSGNGPLRTSPRQLWSQGYSVSPGKPPIQSIRPAMSFSLDGQRKLPPNVSPPRYRRSDIPVAEREEELTLEEQRWRRALSGGSPSRLRDTFDSI</sequence>
<dbReference type="Pfam" id="PF22962">
    <property type="entry name" value="Ig_NUP210_7th"/>
    <property type="match status" value="1"/>
</dbReference>
<feature type="compositionally biased region" description="Polar residues" evidence="1">
    <location>
        <begin position="2278"/>
        <end position="2288"/>
    </location>
</feature>
<feature type="region of interest" description="Disordered" evidence="1">
    <location>
        <begin position="2307"/>
        <end position="2334"/>
    </location>
</feature>
<evidence type="ECO:0000313" key="8">
    <source>
        <dbReference type="EMBL" id="CAL5140939.1"/>
    </source>
</evidence>
<evidence type="ECO:0000259" key="4">
    <source>
        <dbReference type="Pfam" id="PF22963"/>
    </source>
</evidence>
<evidence type="ECO:0000259" key="7">
    <source>
        <dbReference type="Pfam" id="PF26181"/>
    </source>
</evidence>
<gene>
    <name evidence="8" type="ORF">CDAUBV1_LOCUS16233</name>
</gene>
<protein>
    <recommendedName>
        <fullName evidence="10">Nuclear pore membrane glycoprotein 210</fullName>
    </recommendedName>
</protein>
<evidence type="ECO:0000259" key="3">
    <source>
        <dbReference type="Pfam" id="PF22962"/>
    </source>
</evidence>
<dbReference type="PANTHER" id="PTHR23019">
    <property type="entry name" value="NUCLEAR PORE MEMBRANE GLYCOPROTEIN GP210-RELATED"/>
    <property type="match status" value="1"/>
</dbReference>
<dbReference type="EMBL" id="CAXLJL010000822">
    <property type="protein sequence ID" value="CAL5140939.1"/>
    <property type="molecule type" value="Genomic_DNA"/>
</dbReference>
<dbReference type="Proteomes" id="UP001497525">
    <property type="component" value="Unassembled WGS sequence"/>
</dbReference>
<dbReference type="GO" id="GO:0005643">
    <property type="term" value="C:nuclear pore"/>
    <property type="evidence" value="ECO:0007669"/>
    <property type="project" value="TreeGrafter"/>
</dbReference>
<dbReference type="InterPro" id="IPR058779">
    <property type="entry name" value="Ig_NUP210_13th"/>
</dbReference>
<feature type="transmembrane region" description="Helical" evidence="2">
    <location>
        <begin position="2227"/>
        <end position="2248"/>
    </location>
</feature>
<organism evidence="8 9">
    <name type="scientific">Calicophoron daubneyi</name>
    <name type="common">Rumen fluke</name>
    <name type="synonym">Paramphistomum daubneyi</name>
    <dbReference type="NCBI Taxonomy" id="300641"/>
    <lineage>
        <taxon>Eukaryota</taxon>
        <taxon>Metazoa</taxon>
        <taxon>Spiralia</taxon>
        <taxon>Lophotrochozoa</taxon>
        <taxon>Platyhelminthes</taxon>
        <taxon>Trematoda</taxon>
        <taxon>Digenea</taxon>
        <taxon>Plagiorchiida</taxon>
        <taxon>Pronocephalata</taxon>
        <taxon>Paramphistomoidea</taxon>
        <taxon>Paramphistomidae</taxon>
        <taxon>Calicophoron</taxon>
    </lineage>
</organism>
<accession>A0AAV2TTZ3</accession>
<evidence type="ECO:0000259" key="5">
    <source>
        <dbReference type="Pfam" id="PF22969"/>
    </source>
</evidence>
<feature type="region of interest" description="Disordered" evidence="1">
    <location>
        <begin position="2263"/>
        <end position="2294"/>
    </location>
</feature>
<keyword evidence="2" id="KW-1133">Transmembrane helix</keyword>
<keyword evidence="2" id="KW-0472">Membrane</keyword>